<evidence type="ECO:0000256" key="4">
    <source>
        <dbReference type="ARBA" id="ARBA00022801"/>
    </source>
</evidence>
<dbReference type="InterPro" id="IPR029058">
    <property type="entry name" value="AB_hydrolase_fold"/>
</dbReference>
<protein>
    <recommendedName>
        <fullName evidence="2">prolyl oligopeptidase</fullName>
        <ecNumber evidence="2">3.4.21.26</ecNumber>
    </recommendedName>
</protein>
<comment type="catalytic activity">
    <reaction evidence="1">
        <text>Hydrolysis of Pro-|-Xaa &gt;&gt; Ala-|-Xaa in oligopeptides.</text>
        <dbReference type="EC" id="3.4.21.26"/>
    </reaction>
</comment>
<feature type="domain" description="Peptidase S9 prolyl oligopeptidase catalytic" evidence="6">
    <location>
        <begin position="479"/>
        <end position="683"/>
    </location>
</feature>
<dbReference type="SUPFAM" id="SSF53474">
    <property type="entry name" value="alpha/beta-Hydrolases"/>
    <property type="match status" value="1"/>
</dbReference>
<dbReference type="InterPro" id="IPR002470">
    <property type="entry name" value="Peptidase_S9A"/>
</dbReference>
<keyword evidence="3" id="KW-0645">Protease</keyword>
<sequence>MRYPDAPRSDRRDVLHGTPVPDPYRWLEAADDPRTRDWQSGQDELYLAHRERWPHRERWADLLAGLAPAETTSVPSVRGERAFFTRVTRGSEHAVLYVRDHVRDHGTDRVLIDPLAVDPSGDTVLEAWSPSAEGELISYQLSARGTEDCVLAVREVATGALVDGPIDRVRRTPVAWLPGGGAFYYVRRRPGADLYHRRVYLHRLGTDPEQDVMVFGEGRPAAQFYTVAVTPDGRWLTVSAAAGTSPHNDLWLADLGRGDPARPELRPVQVGAAGRTHTRIAPDTPGGGPMWLRTTVSAPRGRIVVTSPGDLRERRTLIPERADAVLTDFVPLTGERLPHPVALVAWSRHAVAEITVHDLRDGRELGRLKLPGNGSIGAIQRAPAPGHEVWFTYTDHATPKAVLHYDALEERLRTWSASPAPEDGVRVTVERATSADGTPVRVFVVSPAGRPDRPRPTILTGYGGFGAPMSPAYNPDVLAWVRAGGVYAISCLRGGGEEGAAWHRAGTGHGKQRVFDDFDAVTDLLVGQGWTAHDRLGVVGNSNGGLLVAAAVTQQPGKYAAAVCLAPLTDMVRYELGGMGPSWRPEFGTVADPDDFAALLAYSPYHHVREGLAFPPVLMGAFDGDTRVDPAHARKFTAALQHASAGGPVVLRVERHVGHGGRAASRLAGLRADVLAFCGRWLGLCPEGDRCACSCAR</sequence>
<evidence type="ECO:0000313" key="8">
    <source>
        <dbReference type="EMBL" id="GAA0947094.1"/>
    </source>
</evidence>
<reference evidence="9" key="1">
    <citation type="journal article" date="2019" name="Int. J. Syst. Evol. Microbiol.">
        <title>The Global Catalogue of Microorganisms (GCM) 10K type strain sequencing project: providing services to taxonomists for standard genome sequencing and annotation.</title>
        <authorList>
            <consortium name="The Broad Institute Genomics Platform"/>
            <consortium name="The Broad Institute Genome Sequencing Center for Infectious Disease"/>
            <person name="Wu L."/>
            <person name="Ma J."/>
        </authorList>
    </citation>
    <scope>NUCLEOTIDE SEQUENCE [LARGE SCALE GENOMIC DNA]</scope>
    <source>
        <strain evidence="9">JCM 11136</strain>
    </source>
</reference>
<dbReference type="Pfam" id="PF00326">
    <property type="entry name" value="Peptidase_S9"/>
    <property type="match status" value="1"/>
</dbReference>
<dbReference type="Pfam" id="PF02897">
    <property type="entry name" value="Peptidase_S9_N"/>
    <property type="match status" value="1"/>
</dbReference>
<gene>
    <name evidence="8" type="ORF">GCM10009560_63300</name>
</gene>
<evidence type="ECO:0000256" key="1">
    <source>
        <dbReference type="ARBA" id="ARBA00001070"/>
    </source>
</evidence>
<keyword evidence="4" id="KW-0378">Hydrolase</keyword>
<organism evidence="8 9">
    <name type="scientific">Nonomuraea longicatena</name>
    <dbReference type="NCBI Taxonomy" id="83682"/>
    <lineage>
        <taxon>Bacteria</taxon>
        <taxon>Bacillati</taxon>
        <taxon>Actinomycetota</taxon>
        <taxon>Actinomycetes</taxon>
        <taxon>Streptosporangiales</taxon>
        <taxon>Streptosporangiaceae</taxon>
        <taxon>Nonomuraea</taxon>
    </lineage>
</organism>
<dbReference type="EMBL" id="BAAAHQ010000040">
    <property type="protein sequence ID" value="GAA0947094.1"/>
    <property type="molecule type" value="Genomic_DNA"/>
</dbReference>
<evidence type="ECO:0000259" key="7">
    <source>
        <dbReference type="Pfam" id="PF02897"/>
    </source>
</evidence>
<proteinExistence type="predicted"/>
<dbReference type="InterPro" id="IPR001375">
    <property type="entry name" value="Peptidase_S9_cat"/>
</dbReference>
<dbReference type="SUPFAM" id="SSF50993">
    <property type="entry name" value="Peptidase/esterase 'gauge' domain"/>
    <property type="match status" value="1"/>
</dbReference>
<name>A0ABP4BAV8_9ACTN</name>
<evidence type="ECO:0000256" key="3">
    <source>
        <dbReference type="ARBA" id="ARBA00022670"/>
    </source>
</evidence>
<dbReference type="InterPro" id="IPR023302">
    <property type="entry name" value="Pept_S9A_N"/>
</dbReference>
<evidence type="ECO:0000259" key="6">
    <source>
        <dbReference type="Pfam" id="PF00326"/>
    </source>
</evidence>
<dbReference type="PANTHER" id="PTHR42881:SF2">
    <property type="entry name" value="PROLYL ENDOPEPTIDASE"/>
    <property type="match status" value="1"/>
</dbReference>
<dbReference type="InterPro" id="IPR051167">
    <property type="entry name" value="Prolyl_oligopep/macrocyclase"/>
</dbReference>
<keyword evidence="5" id="KW-0720">Serine protease</keyword>
<dbReference type="EC" id="3.4.21.26" evidence="2"/>
<evidence type="ECO:0000256" key="5">
    <source>
        <dbReference type="ARBA" id="ARBA00022825"/>
    </source>
</evidence>
<dbReference type="Gene3D" id="2.130.10.120">
    <property type="entry name" value="Prolyl oligopeptidase, N-terminal domain"/>
    <property type="match status" value="1"/>
</dbReference>
<evidence type="ECO:0000256" key="2">
    <source>
        <dbReference type="ARBA" id="ARBA00011897"/>
    </source>
</evidence>
<accession>A0ABP4BAV8</accession>
<comment type="caution">
    <text evidence="8">The sequence shown here is derived from an EMBL/GenBank/DDBJ whole genome shotgun (WGS) entry which is preliminary data.</text>
</comment>
<evidence type="ECO:0000313" key="9">
    <source>
        <dbReference type="Proteomes" id="UP001501578"/>
    </source>
</evidence>
<feature type="domain" description="Peptidase S9A N-terminal" evidence="7">
    <location>
        <begin position="4"/>
        <end position="416"/>
    </location>
</feature>
<dbReference type="Gene3D" id="3.40.50.1820">
    <property type="entry name" value="alpha/beta hydrolase"/>
    <property type="match status" value="1"/>
</dbReference>
<keyword evidence="9" id="KW-1185">Reference proteome</keyword>
<dbReference type="PANTHER" id="PTHR42881">
    <property type="entry name" value="PROLYL ENDOPEPTIDASE"/>
    <property type="match status" value="1"/>
</dbReference>
<dbReference type="Proteomes" id="UP001501578">
    <property type="component" value="Unassembled WGS sequence"/>
</dbReference>
<dbReference type="RefSeq" id="WP_343953818.1">
    <property type="nucleotide sequence ID" value="NZ_BAAAHQ010000040.1"/>
</dbReference>
<dbReference type="PRINTS" id="PR00862">
    <property type="entry name" value="PROLIGOPTASE"/>
</dbReference>